<reference evidence="1 2" key="1">
    <citation type="submission" date="2019-03" db="EMBL/GenBank/DDBJ databases">
        <title>Single cell metagenomics reveals metabolic interactions within the superorganism composed of flagellate Streblomastix strix and complex community of Bacteroidetes bacteria on its surface.</title>
        <authorList>
            <person name="Treitli S.C."/>
            <person name="Kolisko M."/>
            <person name="Husnik F."/>
            <person name="Keeling P."/>
            <person name="Hampl V."/>
        </authorList>
    </citation>
    <scope>NUCLEOTIDE SEQUENCE [LARGE SCALE GENOMIC DNA]</scope>
    <source>
        <strain evidence="1">ST1C</strain>
    </source>
</reference>
<accession>A0A5J4VWN2</accession>
<name>A0A5J4VWN2_9EUKA</name>
<sequence>MNRTKFIERPPVIKDNHLWDLLSQLLDFDPNKRITSDQALQQPYFSSHEAISDISKEQLDHTSLAAIAQLERDSKGSNDIKSQPLHL</sequence>
<evidence type="ECO:0008006" key="3">
    <source>
        <dbReference type="Google" id="ProtNLM"/>
    </source>
</evidence>
<evidence type="ECO:0000313" key="2">
    <source>
        <dbReference type="Proteomes" id="UP000324800"/>
    </source>
</evidence>
<dbReference type="InterPro" id="IPR011009">
    <property type="entry name" value="Kinase-like_dom_sf"/>
</dbReference>
<comment type="caution">
    <text evidence="1">The sequence shown here is derived from an EMBL/GenBank/DDBJ whole genome shotgun (WGS) entry which is preliminary data.</text>
</comment>
<dbReference type="EMBL" id="SNRW01004594">
    <property type="protein sequence ID" value="KAA6386912.1"/>
    <property type="molecule type" value="Genomic_DNA"/>
</dbReference>
<evidence type="ECO:0000313" key="1">
    <source>
        <dbReference type="EMBL" id="KAA6386912.1"/>
    </source>
</evidence>
<dbReference type="Gene3D" id="1.10.510.10">
    <property type="entry name" value="Transferase(Phosphotransferase) domain 1"/>
    <property type="match status" value="1"/>
</dbReference>
<dbReference type="SUPFAM" id="SSF56112">
    <property type="entry name" value="Protein kinase-like (PK-like)"/>
    <property type="match status" value="1"/>
</dbReference>
<dbReference type="Proteomes" id="UP000324800">
    <property type="component" value="Unassembled WGS sequence"/>
</dbReference>
<dbReference type="OrthoDB" id="6284126at2759"/>
<dbReference type="AlphaFoldDB" id="A0A5J4VWN2"/>
<proteinExistence type="predicted"/>
<organism evidence="1 2">
    <name type="scientific">Streblomastix strix</name>
    <dbReference type="NCBI Taxonomy" id="222440"/>
    <lineage>
        <taxon>Eukaryota</taxon>
        <taxon>Metamonada</taxon>
        <taxon>Preaxostyla</taxon>
        <taxon>Oxymonadida</taxon>
        <taxon>Streblomastigidae</taxon>
        <taxon>Streblomastix</taxon>
    </lineage>
</organism>
<gene>
    <name evidence="1" type="ORF">EZS28_017562</name>
</gene>
<protein>
    <recommendedName>
        <fullName evidence="3">Protein kinase domain-containing protein</fullName>
    </recommendedName>
</protein>